<dbReference type="VEuPathDB" id="FungiDB:PDIP_40750"/>
<keyword evidence="2" id="KW-0472">Membrane</keyword>
<proteinExistence type="predicted"/>
<feature type="transmembrane region" description="Helical" evidence="2">
    <location>
        <begin position="61"/>
        <end position="83"/>
    </location>
</feature>
<feature type="transmembrane region" description="Helical" evidence="2">
    <location>
        <begin position="26"/>
        <end position="49"/>
    </location>
</feature>
<dbReference type="Proteomes" id="UP000595662">
    <property type="component" value="Chromosome 5"/>
</dbReference>
<dbReference type="AlphaFoldDB" id="A0A7T6XSV4"/>
<evidence type="ECO:0000313" key="4">
    <source>
        <dbReference type="EMBL" id="QQK46543.1"/>
    </source>
</evidence>
<feature type="domain" description="Rhodopsin" evidence="3">
    <location>
        <begin position="46"/>
        <end position="247"/>
    </location>
</feature>
<feature type="region of interest" description="Disordered" evidence="1">
    <location>
        <begin position="291"/>
        <end position="314"/>
    </location>
</feature>
<gene>
    <name evidence="4" type="ORF">Pdw03_1441</name>
</gene>
<sequence>MSVTLKTWPSGVSPPLTTNNDHDHSGLVVVITAFNLCLVLFSLGARTFSSYHRNRLQRDDYTFGALVLASIGQIIIVFCEVHYGWGTQIDGIETTRKEQMLKIVYAADLVSIVVLGLSKMTACMFYEGLFAQIQLRISYFMVPAMVAWTLLSALLLGIRCSSNPWSNISAAECSGLRPRWEVITALDIATEILLIIYAALAIWEVRISTKQKIVVFCALESRILLIPIAAVRLHYVLAQLSSEDPSLLGSFATVSTEMYIGLSAVFLLTAFLKSFIAVYEDDLGISYRYRGPSKSDSRSRSAHPNDTLSHRLSRSVRTERVKGWEGEEDPIIDSSEHVQGLQIMKTVHLSVEDESIELPTRGGASEDKCECLVFHIEPSTFEHHFINSDPPFRMNSFFNSKTHIVVVKPPAQRKNKAQRVSMTRLNWPLSQWAYTKESNLGEERDFSLQTAK</sequence>
<keyword evidence="2" id="KW-0812">Transmembrane</keyword>
<evidence type="ECO:0000313" key="5">
    <source>
        <dbReference type="Proteomes" id="UP000595662"/>
    </source>
</evidence>
<reference evidence="4 5" key="1">
    <citation type="submission" date="2020-08" db="EMBL/GenBank/DDBJ databases">
        <title>The completed genome sequence of the pathogenic ascomycete fungus Penicillium digitatum.</title>
        <authorList>
            <person name="Wang M."/>
        </authorList>
    </citation>
    <scope>NUCLEOTIDE SEQUENCE [LARGE SCALE GENOMIC DNA]</scope>
    <source>
        <strain evidence="4 5">PdW03</strain>
    </source>
</reference>
<accession>A0A7T6XSV4</accession>
<dbReference type="PANTHER" id="PTHR39614:SF2">
    <property type="entry name" value="INTEGRAL MEMBRANE PROTEIN"/>
    <property type="match status" value="1"/>
</dbReference>
<name>A0A7T6XSV4_PENDI</name>
<keyword evidence="2" id="KW-1133">Transmembrane helix</keyword>
<dbReference type="Pfam" id="PF20684">
    <property type="entry name" value="Fung_rhodopsin"/>
    <property type="match status" value="1"/>
</dbReference>
<evidence type="ECO:0000256" key="2">
    <source>
        <dbReference type="SAM" id="Phobius"/>
    </source>
</evidence>
<feature type="transmembrane region" description="Helical" evidence="2">
    <location>
        <begin position="182"/>
        <end position="203"/>
    </location>
</feature>
<dbReference type="GeneID" id="26232393"/>
<feature type="transmembrane region" description="Helical" evidence="2">
    <location>
        <begin position="215"/>
        <end position="238"/>
    </location>
</feature>
<evidence type="ECO:0000256" key="1">
    <source>
        <dbReference type="SAM" id="MobiDB-lite"/>
    </source>
</evidence>
<dbReference type="InterPro" id="IPR049326">
    <property type="entry name" value="Rhodopsin_dom_fungi"/>
</dbReference>
<organism evidence="4 5">
    <name type="scientific">Penicillium digitatum</name>
    <name type="common">Green mold</name>
    <dbReference type="NCBI Taxonomy" id="36651"/>
    <lineage>
        <taxon>Eukaryota</taxon>
        <taxon>Fungi</taxon>
        <taxon>Dikarya</taxon>
        <taxon>Ascomycota</taxon>
        <taxon>Pezizomycotina</taxon>
        <taxon>Eurotiomycetes</taxon>
        <taxon>Eurotiomycetidae</taxon>
        <taxon>Eurotiales</taxon>
        <taxon>Aspergillaceae</taxon>
        <taxon>Penicillium</taxon>
    </lineage>
</organism>
<feature type="transmembrane region" description="Helical" evidence="2">
    <location>
        <begin position="258"/>
        <end position="279"/>
    </location>
</feature>
<feature type="transmembrane region" description="Helical" evidence="2">
    <location>
        <begin position="103"/>
        <end position="125"/>
    </location>
</feature>
<evidence type="ECO:0000259" key="3">
    <source>
        <dbReference type="Pfam" id="PF20684"/>
    </source>
</evidence>
<feature type="transmembrane region" description="Helical" evidence="2">
    <location>
        <begin position="137"/>
        <end position="158"/>
    </location>
</feature>
<protein>
    <recommendedName>
        <fullName evidence="3">Rhodopsin domain-containing protein</fullName>
    </recommendedName>
</protein>
<dbReference type="RefSeq" id="XP_065957630.1">
    <property type="nucleotide sequence ID" value="XM_066099903.1"/>
</dbReference>
<dbReference type="EMBL" id="CP060778">
    <property type="protein sequence ID" value="QQK46543.1"/>
    <property type="molecule type" value="Genomic_DNA"/>
</dbReference>
<dbReference type="PANTHER" id="PTHR39614">
    <property type="entry name" value="INTEGRAL MEMBRANE PROTEIN"/>
    <property type="match status" value="1"/>
</dbReference>